<protein>
    <submittedName>
        <fullName evidence="1">Uncharacterized protein</fullName>
    </submittedName>
</protein>
<dbReference type="RefSeq" id="WP_256552202.1">
    <property type="nucleotide sequence ID" value="NZ_CP101751.1"/>
</dbReference>
<evidence type="ECO:0000313" key="2">
    <source>
        <dbReference type="Proteomes" id="UP001059844"/>
    </source>
</evidence>
<sequence length="244" mass="28983">MKNIRTRQELKTYFERGDRPTEQEFSELIDGYVHLNELNFGFSVRPTSETYNEYYDFYISEKLPNVGMGHIINKGFEGKDPEYFDGYKHVLGRPVAFKKLKITLDEDFDMKEYQPTIIIERYKQKKKRRNRKFKPLGYYKEKKEDAVIWKRQSEYVLKDREMVLDLEPIHYFRPSREGYKEFSPSGSIFKPGSFKYSKHGKPFAKIRIRMQILINGIPYQSNPLGLKIVLGSSGITDAINFFYD</sequence>
<organism evidence="1 2">
    <name type="scientific">Flavobacterium cerinum</name>
    <dbReference type="NCBI Taxonomy" id="2502784"/>
    <lineage>
        <taxon>Bacteria</taxon>
        <taxon>Pseudomonadati</taxon>
        <taxon>Bacteroidota</taxon>
        <taxon>Flavobacteriia</taxon>
        <taxon>Flavobacteriales</taxon>
        <taxon>Flavobacteriaceae</taxon>
        <taxon>Flavobacterium</taxon>
    </lineage>
</organism>
<evidence type="ECO:0000313" key="1">
    <source>
        <dbReference type="EMBL" id="UUC46538.1"/>
    </source>
</evidence>
<reference evidence="1" key="1">
    <citation type="submission" date="2022-07" db="EMBL/GenBank/DDBJ databases">
        <title>Isolation, identification, and degradation of a PFOSA degrading strain from sewage treatment plant.</title>
        <authorList>
            <person name="Zhang L."/>
            <person name="Huo Y."/>
        </authorList>
    </citation>
    <scope>NUCLEOTIDE SEQUENCE</scope>
    <source>
        <strain evidence="1">C1</strain>
    </source>
</reference>
<dbReference type="EMBL" id="CP101751">
    <property type="protein sequence ID" value="UUC46538.1"/>
    <property type="molecule type" value="Genomic_DNA"/>
</dbReference>
<dbReference type="Proteomes" id="UP001059844">
    <property type="component" value="Chromosome"/>
</dbReference>
<accession>A0ABY5IUP3</accession>
<keyword evidence="2" id="KW-1185">Reference proteome</keyword>
<gene>
    <name evidence="1" type="ORF">NOX80_04890</name>
</gene>
<proteinExistence type="predicted"/>
<name>A0ABY5IUP3_9FLAO</name>